<dbReference type="EMBL" id="AP018732">
    <property type="protein sequence ID" value="BBE42207.1"/>
    <property type="molecule type" value="Genomic_DNA"/>
</dbReference>
<dbReference type="PRINTS" id="PR01036">
    <property type="entry name" value="TCRTETB"/>
</dbReference>
<dbReference type="Gene3D" id="1.20.1250.20">
    <property type="entry name" value="MFS general substrate transporter like domains"/>
    <property type="match status" value="1"/>
</dbReference>
<feature type="domain" description="Major facilitator superfamily (MFS) profile" evidence="7">
    <location>
        <begin position="15"/>
        <end position="484"/>
    </location>
</feature>
<evidence type="ECO:0000313" key="9">
    <source>
        <dbReference type="Proteomes" id="UP000509448"/>
    </source>
</evidence>
<evidence type="ECO:0000313" key="8">
    <source>
        <dbReference type="EMBL" id="BBE42207.1"/>
    </source>
</evidence>
<feature type="transmembrane region" description="Helical" evidence="6">
    <location>
        <begin position="239"/>
        <end position="257"/>
    </location>
</feature>
<keyword evidence="2" id="KW-0813">Transport</keyword>
<evidence type="ECO:0000256" key="1">
    <source>
        <dbReference type="ARBA" id="ARBA00004141"/>
    </source>
</evidence>
<keyword evidence="4 6" id="KW-1133">Transmembrane helix</keyword>
<dbReference type="RefSeq" id="WP_174448463.1">
    <property type="nucleotide sequence ID" value="NZ_AP018732.1"/>
</dbReference>
<dbReference type="PANTHER" id="PTHR42718:SF9">
    <property type="entry name" value="MAJOR FACILITATOR SUPERFAMILY MULTIDRUG TRANSPORTER MFSC"/>
    <property type="match status" value="1"/>
</dbReference>
<reference evidence="8 9" key="1">
    <citation type="journal article" date="2019" name="ISME J.">
        <title>Isolation and characterization of a thermophilic sulfur- and iron-reducing thaumarchaeote from a terrestrial acidic hot spring.</title>
        <authorList>
            <person name="Kato S."/>
            <person name="Itoh T."/>
            <person name="Yuki M."/>
            <person name="Nagamori M."/>
            <person name="Ohnishi M."/>
            <person name="Uematsu K."/>
            <person name="Suzuki K."/>
            <person name="Takashina T."/>
            <person name="Ohkuma M."/>
        </authorList>
    </citation>
    <scope>NUCLEOTIDE SEQUENCE [LARGE SCALE GENOMIC DNA]</scope>
    <source>
        <strain evidence="8 9">NAS-02</strain>
    </source>
</reference>
<dbReference type="GO" id="GO:0022857">
    <property type="term" value="F:transmembrane transporter activity"/>
    <property type="evidence" value="ECO:0007669"/>
    <property type="project" value="InterPro"/>
</dbReference>
<gene>
    <name evidence="8" type="ORF">NAS2_0818</name>
</gene>
<dbReference type="GO" id="GO:0016020">
    <property type="term" value="C:membrane"/>
    <property type="evidence" value="ECO:0007669"/>
    <property type="project" value="UniProtKB-SubCell"/>
</dbReference>
<keyword evidence="9" id="KW-1185">Reference proteome</keyword>
<proteinExistence type="predicted"/>
<evidence type="ECO:0000256" key="5">
    <source>
        <dbReference type="ARBA" id="ARBA00023136"/>
    </source>
</evidence>
<dbReference type="SUPFAM" id="SSF103473">
    <property type="entry name" value="MFS general substrate transporter"/>
    <property type="match status" value="1"/>
</dbReference>
<feature type="transmembrane region" description="Helical" evidence="6">
    <location>
        <begin position="312"/>
        <end position="330"/>
    </location>
</feature>
<dbReference type="Gene3D" id="1.20.1720.10">
    <property type="entry name" value="Multidrug resistance protein D"/>
    <property type="match status" value="1"/>
</dbReference>
<dbReference type="Pfam" id="PF07690">
    <property type="entry name" value="MFS_1"/>
    <property type="match status" value="2"/>
</dbReference>
<dbReference type="InterPro" id="IPR020846">
    <property type="entry name" value="MFS_dom"/>
</dbReference>
<feature type="transmembrane region" description="Helical" evidence="6">
    <location>
        <begin position="207"/>
        <end position="227"/>
    </location>
</feature>
<feature type="transmembrane region" description="Helical" evidence="6">
    <location>
        <begin position="278"/>
        <end position="300"/>
    </location>
</feature>
<feature type="transmembrane region" description="Helical" evidence="6">
    <location>
        <begin position="413"/>
        <end position="440"/>
    </location>
</feature>
<feature type="transmembrane region" description="Helical" evidence="6">
    <location>
        <begin position="342"/>
        <end position="364"/>
    </location>
</feature>
<dbReference type="Proteomes" id="UP000509448">
    <property type="component" value="Chromosome"/>
</dbReference>
<dbReference type="PANTHER" id="PTHR42718">
    <property type="entry name" value="MAJOR FACILITATOR SUPERFAMILY MULTIDRUG TRANSPORTER MFSC"/>
    <property type="match status" value="1"/>
</dbReference>
<feature type="transmembrane region" description="Helical" evidence="6">
    <location>
        <begin position="140"/>
        <end position="167"/>
    </location>
</feature>
<keyword evidence="5 6" id="KW-0472">Membrane</keyword>
<dbReference type="GeneID" id="55584629"/>
<dbReference type="KEGG" id="ccai:NAS2_0818"/>
<name>A0A4P2VDQ7_9ARCH</name>
<sequence>MSRPWRYPRSYLRLITFIVALAALLTPLDSTITSVSLPYIAEGVRAGYVEALWIPLGYLSALAALLLPFGRLGDIRGRRSLMIIGFAVFSIGTAMSGLSRAGLELDAWRVLQGVGGAMIMSNAGALISEVYPPWERGRAFGYYTMAVYVGTVAGPLIGGMIVSYPVLLGLASWRWVFFVTLPPAAAGLLASWIMLREPHDLKPDPTRHLDVWGMALSIPGLFAIMAGVTEGSFVGWDPASTAALAIGAILLAAFLFAEYRSGRDALLDLSLFSNPGFTAGNLAALLNYAGFYFLPFFLSYYMQRVLGYPPSYASEVLLAIFLSMVVLAPLSGRLSDRIGSRGLATGGMALIAAGIASLMTLGTSATAQEVALRALAVGVGMGLFSSPNTAAVMRSSPRERLGTANATLSTVRVIGQALSLAIAGSLAAVLIPRATLVYIFAGLGSPASVSPVQFVEGLRMVYGVMAALVAAGAVASAVRGREVVEDGDGVEDQRDAR</sequence>
<comment type="subcellular location">
    <subcellularLocation>
        <location evidence="1">Membrane</location>
        <topology evidence="1">Multi-pass membrane protein</topology>
    </subcellularLocation>
</comment>
<feature type="transmembrane region" description="Helical" evidence="6">
    <location>
        <begin position="173"/>
        <end position="195"/>
    </location>
</feature>
<dbReference type="PROSITE" id="PS50850">
    <property type="entry name" value="MFS"/>
    <property type="match status" value="1"/>
</dbReference>
<evidence type="ECO:0000259" key="7">
    <source>
        <dbReference type="PROSITE" id="PS50850"/>
    </source>
</evidence>
<feature type="transmembrane region" description="Helical" evidence="6">
    <location>
        <begin position="81"/>
        <end position="98"/>
    </location>
</feature>
<evidence type="ECO:0000256" key="6">
    <source>
        <dbReference type="SAM" id="Phobius"/>
    </source>
</evidence>
<protein>
    <submittedName>
        <fullName evidence="8">Drug resistance transporter EmrB/QacA subfamily</fullName>
    </submittedName>
</protein>
<feature type="transmembrane region" description="Helical" evidence="6">
    <location>
        <begin position="46"/>
        <end position="69"/>
    </location>
</feature>
<dbReference type="AlphaFoldDB" id="A0A4P2VDQ7"/>
<evidence type="ECO:0000256" key="3">
    <source>
        <dbReference type="ARBA" id="ARBA00022692"/>
    </source>
</evidence>
<dbReference type="OrthoDB" id="117970at2157"/>
<evidence type="ECO:0000256" key="4">
    <source>
        <dbReference type="ARBA" id="ARBA00022989"/>
    </source>
</evidence>
<feature type="transmembrane region" description="Helical" evidence="6">
    <location>
        <begin position="460"/>
        <end position="478"/>
    </location>
</feature>
<keyword evidence="3 6" id="KW-0812">Transmembrane</keyword>
<dbReference type="InterPro" id="IPR036259">
    <property type="entry name" value="MFS_trans_sf"/>
</dbReference>
<accession>A0A4P2VDQ7</accession>
<organism evidence="8 9">
    <name type="scientific">Conexivisphaera calida</name>
    <dbReference type="NCBI Taxonomy" id="1874277"/>
    <lineage>
        <taxon>Archaea</taxon>
        <taxon>Nitrososphaerota</taxon>
        <taxon>Conexivisphaeria</taxon>
        <taxon>Conexivisphaerales</taxon>
        <taxon>Conexivisphaeraceae</taxon>
        <taxon>Conexivisphaera</taxon>
    </lineage>
</organism>
<dbReference type="CDD" id="cd17321">
    <property type="entry name" value="MFS_MMR_MDR_like"/>
    <property type="match status" value="1"/>
</dbReference>
<dbReference type="InterPro" id="IPR011701">
    <property type="entry name" value="MFS"/>
</dbReference>
<evidence type="ECO:0000256" key="2">
    <source>
        <dbReference type="ARBA" id="ARBA00022448"/>
    </source>
</evidence>